<gene>
    <name evidence="3" type="ORF">A5481_19755</name>
</gene>
<evidence type="ECO:0000259" key="2">
    <source>
        <dbReference type="PROSITE" id="PS51192"/>
    </source>
</evidence>
<feature type="compositionally biased region" description="Basic and acidic residues" evidence="1">
    <location>
        <begin position="512"/>
        <end position="530"/>
    </location>
</feature>
<evidence type="ECO:0000313" key="4">
    <source>
        <dbReference type="Proteomes" id="UP000078316"/>
    </source>
</evidence>
<reference evidence="3 4" key="1">
    <citation type="submission" date="2016-04" db="EMBL/GenBank/DDBJ databases">
        <authorList>
            <person name="Evans L.H."/>
            <person name="Alamgir A."/>
            <person name="Owens N."/>
            <person name="Weber N.D."/>
            <person name="Virtaneva K."/>
            <person name="Barbian K."/>
            <person name="Babar A."/>
            <person name="Rosenke K."/>
        </authorList>
    </citation>
    <scope>NUCLEOTIDE SEQUENCE [LARGE SCALE GENOMIC DNA]</scope>
    <source>
        <strain evidence="3 4">PMB02</strain>
    </source>
</reference>
<dbReference type="Proteomes" id="UP000078316">
    <property type="component" value="Unassembled WGS sequence"/>
</dbReference>
<protein>
    <recommendedName>
        <fullName evidence="2">Helicase ATP-binding domain-containing protein</fullName>
    </recommendedName>
</protein>
<dbReference type="PANTHER" id="PTHR47396:SF1">
    <property type="entry name" value="ATP-DEPENDENT HELICASE IRC3-RELATED"/>
    <property type="match status" value="1"/>
</dbReference>
<dbReference type="InterPro" id="IPR050742">
    <property type="entry name" value="Helicase_Restrict-Modif_Enz"/>
</dbReference>
<dbReference type="GO" id="GO:0005829">
    <property type="term" value="C:cytosol"/>
    <property type="evidence" value="ECO:0007669"/>
    <property type="project" value="TreeGrafter"/>
</dbReference>
<dbReference type="GO" id="GO:0016787">
    <property type="term" value="F:hydrolase activity"/>
    <property type="evidence" value="ECO:0007669"/>
    <property type="project" value="InterPro"/>
</dbReference>
<dbReference type="InterPro" id="IPR027417">
    <property type="entry name" value="P-loop_NTPase"/>
</dbReference>
<feature type="domain" description="Helicase ATP-binding" evidence="2">
    <location>
        <begin position="18"/>
        <end position="166"/>
    </location>
</feature>
<organism evidence="3 4">
    <name type="scientific">Methylobacterium platani</name>
    <dbReference type="NCBI Taxonomy" id="427683"/>
    <lineage>
        <taxon>Bacteria</taxon>
        <taxon>Pseudomonadati</taxon>
        <taxon>Pseudomonadota</taxon>
        <taxon>Alphaproteobacteria</taxon>
        <taxon>Hyphomicrobiales</taxon>
        <taxon>Methylobacteriaceae</taxon>
        <taxon>Methylobacterium</taxon>
    </lineage>
</organism>
<name>A0A179S5I4_9HYPH</name>
<dbReference type="InterPro" id="IPR014001">
    <property type="entry name" value="Helicase_ATP-bd"/>
</dbReference>
<evidence type="ECO:0000256" key="1">
    <source>
        <dbReference type="SAM" id="MobiDB-lite"/>
    </source>
</evidence>
<dbReference type="PANTHER" id="PTHR47396">
    <property type="entry name" value="TYPE I RESTRICTION ENZYME ECOKI R PROTEIN"/>
    <property type="match status" value="1"/>
</dbReference>
<dbReference type="InterPro" id="IPR036844">
    <property type="entry name" value="Hint_dom_sf"/>
</dbReference>
<dbReference type="AlphaFoldDB" id="A0A179S5I4"/>
<dbReference type="PROSITE" id="PS50817">
    <property type="entry name" value="INTEIN_N_TER"/>
    <property type="match status" value="1"/>
</dbReference>
<feature type="region of interest" description="Disordered" evidence="1">
    <location>
        <begin position="512"/>
        <end position="535"/>
    </location>
</feature>
<comment type="caution">
    <text evidence="3">The sequence shown here is derived from an EMBL/GenBank/DDBJ whole genome shotgun (WGS) entry which is preliminary data.</text>
</comment>
<dbReference type="SMART" id="SM00487">
    <property type="entry name" value="DEXDc"/>
    <property type="match status" value="1"/>
</dbReference>
<dbReference type="GO" id="GO:0005524">
    <property type="term" value="F:ATP binding"/>
    <property type="evidence" value="ECO:0007669"/>
    <property type="project" value="InterPro"/>
</dbReference>
<dbReference type="OrthoDB" id="5194627at2"/>
<dbReference type="InterPro" id="IPR030934">
    <property type="entry name" value="Intein_C"/>
</dbReference>
<dbReference type="Gene3D" id="3.40.50.300">
    <property type="entry name" value="P-loop containing nucleotide triphosphate hydrolases"/>
    <property type="match status" value="2"/>
</dbReference>
<dbReference type="EMBL" id="LWHQ01000039">
    <property type="protein sequence ID" value="OAS22206.1"/>
    <property type="molecule type" value="Genomic_DNA"/>
</dbReference>
<dbReference type="InterPro" id="IPR006141">
    <property type="entry name" value="Intein_N"/>
</dbReference>
<dbReference type="PROSITE" id="PS51192">
    <property type="entry name" value="HELICASE_ATP_BIND_1"/>
    <property type="match status" value="1"/>
</dbReference>
<dbReference type="STRING" id="427683.A5481_19755"/>
<dbReference type="SMART" id="SM00490">
    <property type="entry name" value="HELICc"/>
    <property type="match status" value="1"/>
</dbReference>
<dbReference type="SUPFAM" id="SSF52540">
    <property type="entry name" value="P-loop containing nucleoside triphosphate hydrolases"/>
    <property type="match status" value="1"/>
</dbReference>
<dbReference type="RefSeq" id="WP_053082273.1">
    <property type="nucleotide sequence ID" value="NZ_LWHQ01000039.1"/>
</dbReference>
<dbReference type="SUPFAM" id="SSF51294">
    <property type="entry name" value="Hedgehog/intein (Hint) domain"/>
    <property type="match status" value="1"/>
</dbReference>
<sequence>MSRQLRPHQVAIIDRLRASLRSGRRRPMVQAPTGAGKTVVGAALVKGSLAKGKRILFVVPALSLIDQTVRSFFSEGIHDVGVIQGSHPMTDASKPVQVASIQTLQRRAIPPFDIVVVDEAHRWFEMLGVWMADPAWQRVPFVGLSATPWTKGLGKFYDDLIQVTTTGELIEAGYLSPFRVYAPSHPDLSDVRTVAGDYHEGDLGEAMNQASLVADVVQTWLRRGENRPTFIFAVDRPHAKHLQAQFQAAGVATGYIDAYTGSEERESLFRQFTRGELKAIASVGCLTTGVDLDVRCIVLARPTKSEMLFVQIIGRGLRTAPGKADCIARSALILTDRGEVPIEQVTLADRVWDGVAFVQHAGAVCKGVQPVITYDGLTATPDHEVMTDDGWLPLAEAHRRRLRIARTAVGGYPVWFAGDRVGGDGRQGFGPAGRGALRPVRNDAHGALSQPAETPWNAGMPALQWQGDGHGTGMAVSALPSAAGSLQQSAIHLLRAVRRAWDRISVRWSERGRALDRRESGHRGSHDANRPDQQQWALRTRKSPMGDIQGEHAEPETQEAEVWDILNAGPRQRFTANGLLVHNCIILDHSDTHLRLGFVTDIHHDRLDDGRERQKRDARERPEPLPKECSACSFLKPPKVHVCPACGFKPEKQSEIQCEDGELVEVRPLKARAKTLEKADLFGQLKLVGRRRGYSAGWASNQFRELTGVWPNHYRDAPEVEPTPEILSWVKSRAIAFARKREVHHVQAAE</sequence>
<dbReference type="GO" id="GO:0003677">
    <property type="term" value="F:DNA binding"/>
    <property type="evidence" value="ECO:0007669"/>
    <property type="project" value="InterPro"/>
</dbReference>
<dbReference type="InterPro" id="IPR001650">
    <property type="entry name" value="Helicase_C-like"/>
</dbReference>
<accession>A0A179S5I4</accession>
<evidence type="ECO:0000313" key="3">
    <source>
        <dbReference type="EMBL" id="OAS22206.1"/>
    </source>
</evidence>
<dbReference type="InterPro" id="IPR006935">
    <property type="entry name" value="Helicase/UvrB_N"/>
</dbReference>
<dbReference type="PROSITE" id="PS50818">
    <property type="entry name" value="INTEIN_C_TER"/>
    <property type="match status" value="1"/>
</dbReference>
<proteinExistence type="predicted"/>
<dbReference type="Pfam" id="PF00271">
    <property type="entry name" value="Helicase_C"/>
    <property type="match status" value="1"/>
</dbReference>
<dbReference type="GO" id="GO:0016539">
    <property type="term" value="P:intein-mediated protein splicing"/>
    <property type="evidence" value="ECO:0007669"/>
    <property type="project" value="InterPro"/>
</dbReference>
<dbReference type="Pfam" id="PF04851">
    <property type="entry name" value="ResIII"/>
    <property type="match status" value="1"/>
</dbReference>